<dbReference type="Proteomes" id="UP001157974">
    <property type="component" value="Unassembled WGS sequence"/>
</dbReference>
<evidence type="ECO:0000313" key="2">
    <source>
        <dbReference type="EMBL" id="KAJ8902830.1"/>
    </source>
</evidence>
<dbReference type="AlphaFoldDB" id="A0AAV8UJY4"/>
<evidence type="ECO:0008006" key="4">
    <source>
        <dbReference type="Google" id="ProtNLM"/>
    </source>
</evidence>
<evidence type="ECO:0000256" key="1">
    <source>
        <dbReference type="SAM" id="MobiDB-lite"/>
    </source>
</evidence>
<name>A0AAV8UJY4_9RHOD</name>
<reference evidence="2 3" key="1">
    <citation type="journal article" date="2023" name="Nat. Commun.">
        <title>Origin of minicircular mitochondrial genomes in red algae.</title>
        <authorList>
            <person name="Lee Y."/>
            <person name="Cho C.H."/>
            <person name="Lee Y.M."/>
            <person name="Park S.I."/>
            <person name="Yang J.H."/>
            <person name="West J.A."/>
            <person name="Bhattacharya D."/>
            <person name="Yoon H.S."/>
        </authorList>
    </citation>
    <scope>NUCLEOTIDE SEQUENCE [LARGE SCALE GENOMIC DNA]</scope>
    <source>
        <strain evidence="2 3">CCMP1338</strain>
        <tissue evidence="2">Whole cell</tissue>
    </source>
</reference>
<proteinExistence type="predicted"/>
<feature type="compositionally biased region" description="Low complexity" evidence="1">
    <location>
        <begin position="1"/>
        <end position="26"/>
    </location>
</feature>
<feature type="region of interest" description="Disordered" evidence="1">
    <location>
        <begin position="193"/>
        <end position="224"/>
    </location>
</feature>
<dbReference type="GO" id="GO:0007034">
    <property type="term" value="P:vacuolar transport"/>
    <property type="evidence" value="ECO:0007669"/>
    <property type="project" value="InterPro"/>
</dbReference>
<accession>A0AAV8UJY4</accession>
<gene>
    <name evidence="2" type="ORF">NDN08_006150</name>
</gene>
<sequence>MGLFNKASTKQAKPATKPKANTMKPADLSETLFNMKFTAKQMGRLAKKAHSSMEAEKKKCKQAIEQSNVEGAKIHAENAVRNEKQEISYLRLQSRLDAVVSKLEAHTKMMTVTASMGDVSNKLDEALQTMDINKITAVMDTFEKQFENLDLNAQYMDGAIGESVASSVPQNEVNTLLQQVGEEHNLEVNEIIGGPKIPGTKTGQPSKETNPGEIDTLEEKLRNL</sequence>
<keyword evidence="3" id="KW-1185">Reference proteome</keyword>
<evidence type="ECO:0000313" key="3">
    <source>
        <dbReference type="Proteomes" id="UP001157974"/>
    </source>
</evidence>
<protein>
    <recommendedName>
        <fullName evidence="4">Charged multivesicular body protein 1a</fullName>
    </recommendedName>
</protein>
<organism evidence="2 3">
    <name type="scientific">Rhodosorus marinus</name>
    <dbReference type="NCBI Taxonomy" id="101924"/>
    <lineage>
        <taxon>Eukaryota</taxon>
        <taxon>Rhodophyta</taxon>
        <taxon>Stylonematophyceae</taxon>
        <taxon>Stylonematales</taxon>
        <taxon>Stylonemataceae</taxon>
        <taxon>Rhodosorus</taxon>
    </lineage>
</organism>
<dbReference type="Pfam" id="PF03357">
    <property type="entry name" value="Snf7"/>
    <property type="match status" value="1"/>
</dbReference>
<comment type="caution">
    <text evidence="2">The sequence shown here is derived from an EMBL/GenBank/DDBJ whole genome shotgun (WGS) entry which is preliminary data.</text>
</comment>
<dbReference type="PANTHER" id="PTHR10476">
    <property type="entry name" value="CHARGED MULTIVESICULAR BODY PROTEIN"/>
    <property type="match status" value="1"/>
</dbReference>
<dbReference type="InterPro" id="IPR005024">
    <property type="entry name" value="Snf7_fam"/>
</dbReference>
<dbReference type="Gene3D" id="6.10.140.1230">
    <property type="match status" value="1"/>
</dbReference>
<feature type="region of interest" description="Disordered" evidence="1">
    <location>
        <begin position="1"/>
        <end position="27"/>
    </location>
</feature>
<dbReference type="EMBL" id="JAMWBK010000008">
    <property type="protein sequence ID" value="KAJ8902830.1"/>
    <property type="molecule type" value="Genomic_DNA"/>
</dbReference>